<dbReference type="Pfam" id="PF00588">
    <property type="entry name" value="SpoU_methylase"/>
    <property type="match status" value="1"/>
</dbReference>
<dbReference type="Proteomes" id="UP000613740">
    <property type="component" value="Unassembled WGS sequence"/>
</dbReference>
<dbReference type="CDD" id="cd18093">
    <property type="entry name" value="SpoU-like_TrmJ"/>
    <property type="match status" value="1"/>
</dbReference>
<dbReference type="AlphaFoldDB" id="A0A835T1D5"/>
<evidence type="ECO:0000313" key="7">
    <source>
        <dbReference type="EMBL" id="KAG2437049.1"/>
    </source>
</evidence>
<keyword evidence="8" id="KW-1185">Reference proteome</keyword>
<dbReference type="GO" id="GO:0005829">
    <property type="term" value="C:cytosol"/>
    <property type="evidence" value="ECO:0007669"/>
    <property type="project" value="TreeGrafter"/>
</dbReference>
<dbReference type="InterPro" id="IPR001537">
    <property type="entry name" value="SpoU_MeTrfase"/>
</dbReference>
<evidence type="ECO:0000313" key="8">
    <source>
        <dbReference type="Proteomes" id="UP000613740"/>
    </source>
</evidence>
<accession>A0A835T1D5</accession>
<keyword evidence="4" id="KW-0949">S-adenosyl-L-methionine</keyword>
<feature type="compositionally biased region" description="Low complexity" evidence="5">
    <location>
        <begin position="269"/>
        <end position="287"/>
    </location>
</feature>
<dbReference type="EMBL" id="JAEHOD010000047">
    <property type="protein sequence ID" value="KAG2437049.1"/>
    <property type="molecule type" value="Genomic_DNA"/>
</dbReference>
<organism evidence="7 8">
    <name type="scientific">Chlamydomonas schloesseri</name>
    <dbReference type="NCBI Taxonomy" id="2026947"/>
    <lineage>
        <taxon>Eukaryota</taxon>
        <taxon>Viridiplantae</taxon>
        <taxon>Chlorophyta</taxon>
        <taxon>core chlorophytes</taxon>
        <taxon>Chlorophyceae</taxon>
        <taxon>CS clade</taxon>
        <taxon>Chlamydomonadales</taxon>
        <taxon>Chlamydomonadaceae</taxon>
        <taxon>Chlamydomonas</taxon>
    </lineage>
</organism>
<sequence length="293" mass="31592">MSEPGDLDEPSTSGRHAADMPSAGPNNDIVVILVEPKRGENIGAAARGMKNFGLRELRLVRPAGGEWPNEKARAVAARAVDLIDAAKVYDSLDAALADLQYVYAASGRPRAQDKLAKDVVLLRQVQDALPPAGTRVGVMFGREDNGLYNDELVRANAILTIDTDPNFYSLNLGQAVLITCYELFRAPRRPGLGAKRDPASRREVEGMLGRLFSALEARAFFTQYNRDVLQFAIRGFFDRLDTLSRQDVAAVRQVLKALQRTPTSGGGSSSSSGSSSGSRGAKSPPSSDSEEQQ</sequence>
<keyword evidence="3" id="KW-0808">Transferase</keyword>
<feature type="domain" description="tRNA/rRNA methyltransferase SpoU type" evidence="6">
    <location>
        <begin position="29"/>
        <end position="181"/>
    </location>
</feature>
<evidence type="ECO:0000256" key="1">
    <source>
        <dbReference type="ARBA" id="ARBA00007228"/>
    </source>
</evidence>
<name>A0A835T1D5_9CHLO</name>
<dbReference type="PANTHER" id="PTHR42786:SF7">
    <property type="entry name" value="TRNA_RRNA METHYLTRANSFERASE SPOU TYPE DOMAIN-CONTAINING PROTEIN"/>
    <property type="match status" value="1"/>
</dbReference>
<evidence type="ECO:0000259" key="6">
    <source>
        <dbReference type="Pfam" id="PF00588"/>
    </source>
</evidence>
<evidence type="ECO:0000256" key="4">
    <source>
        <dbReference type="ARBA" id="ARBA00022691"/>
    </source>
</evidence>
<dbReference type="GO" id="GO:0008173">
    <property type="term" value="F:RNA methyltransferase activity"/>
    <property type="evidence" value="ECO:0007669"/>
    <property type="project" value="InterPro"/>
</dbReference>
<dbReference type="GO" id="GO:0003723">
    <property type="term" value="F:RNA binding"/>
    <property type="evidence" value="ECO:0007669"/>
    <property type="project" value="InterPro"/>
</dbReference>
<dbReference type="InterPro" id="IPR004384">
    <property type="entry name" value="RNA_MeTrfase_TrmJ/LasT"/>
</dbReference>
<dbReference type="InterPro" id="IPR029026">
    <property type="entry name" value="tRNA_m1G_MTases_N"/>
</dbReference>
<keyword evidence="2" id="KW-0489">Methyltransferase</keyword>
<dbReference type="InterPro" id="IPR029028">
    <property type="entry name" value="Alpha/beta_knot_MTases"/>
</dbReference>
<dbReference type="GO" id="GO:0002128">
    <property type="term" value="P:tRNA nucleoside ribose methylation"/>
    <property type="evidence" value="ECO:0007669"/>
    <property type="project" value="TreeGrafter"/>
</dbReference>
<dbReference type="OrthoDB" id="241340at2759"/>
<comment type="similarity">
    <text evidence="1">Belongs to the class IV-like SAM-binding methyltransferase superfamily. RNA methyltransferase TrmH family.</text>
</comment>
<evidence type="ECO:0000256" key="5">
    <source>
        <dbReference type="SAM" id="MobiDB-lite"/>
    </source>
</evidence>
<feature type="region of interest" description="Disordered" evidence="5">
    <location>
        <begin position="259"/>
        <end position="293"/>
    </location>
</feature>
<protein>
    <recommendedName>
        <fullName evidence="6">tRNA/rRNA methyltransferase SpoU type domain-containing protein</fullName>
    </recommendedName>
</protein>
<dbReference type="Gene3D" id="1.10.8.590">
    <property type="match status" value="1"/>
</dbReference>
<evidence type="ECO:0000256" key="2">
    <source>
        <dbReference type="ARBA" id="ARBA00022603"/>
    </source>
</evidence>
<dbReference type="SUPFAM" id="SSF75217">
    <property type="entry name" value="alpha/beta knot"/>
    <property type="match status" value="1"/>
</dbReference>
<gene>
    <name evidence="7" type="ORF">HYH02_011310</name>
</gene>
<evidence type="ECO:0000256" key="3">
    <source>
        <dbReference type="ARBA" id="ARBA00022679"/>
    </source>
</evidence>
<comment type="caution">
    <text evidence="7">The sequence shown here is derived from an EMBL/GenBank/DDBJ whole genome shotgun (WGS) entry which is preliminary data.</text>
</comment>
<reference evidence="7" key="1">
    <citation type="journal article" date="2020" name="bioRxiv">
        <title>Comparative genomics of Chlamydomonas.</title>
        <authorList>
            <person name="Craig R.J."/>
            <person name="Hasan A.R."/>
            <person name="Ness R.W."/>
            <person name="Keightley P.D."/>
        </authorList>
    </citation>
    <scope>NUCLEOTIDE SEQUENCE</scope>
    <source>
        <strain evidence="7">CCAP 11/173</strain>
    </source>
</reference>
<dbReference type="PANTHER" id="PTHR42786">
    <property type="entry name" value="TRNA/RRNA METHYLTRANSFERASE"/>
    <property type="match status" value="1"/>
</dbReference>
<feature type="region of interest" description="Disordered" evidence="5">
    <location>
        <begin position="1"/>
        <end position="23"/>
    </location>
</feature>
<proteinExistence type="inferred from homology"/>
<dbReference type="Gene3D" id="3.40.1280.10">
    <property type="match status" value="1"/>
</dbReference>